<organism evidence="1 2">
    <name type="scientific">Caerostris darwini</name>
    <dbReference type="NCBI Taxonomy" id="1538125"/>
    <lineage>
        <taxon>Eukaryota</taxon>
        <taxon>Metazoa</taxon>
        <taxon>Ecdysozoa</taxon>
        <taxon>Arthropoda</taxon>
        <taxon>Chelicerata</taxon>
        <taxon>Arachnida</taxon>
        <taxon>Araneae</taxon>
        <taxon>Araneomorphae</taxon>
        <taxon>Entelegynae</taxon>
        <taxon>Araneoidea</taxon>
        <taxon>Araneidae</taxon>
        <taxon>Caerostris</taxon>
    </lineage>
</organism>
<evidence type="ECO:0000313" key="2">
    <source>
        <dbReference type="Proteomes" id="UP001054837"/>
    </source>
</evidence>
<dbReference type="Proteomes" id="UP001054837">
    <property type="component" value="Unassembled WGS sequence"/>
</dbReference>
<name>A0AAV4RBR6_9ARAC</name>
<sequence>MDRSYPKPNAVSHCQFVRQKGEAASERSRCIGIRLPVARHFQLLRPLKSLRLIDAEVIEGCSTRVAERQWLVWIRHDVGFPVTSAGPCSNFNLPTPSKGRGKPPLSFCFRIVRDQRNAAHEVQLRCSSPSIPGREGGRKMKSLLLTRLSSALSIGIQFSYAPITCCSTLTPTS</sequence>
<evidence type="ECO:0000313" key="1">
    <source>
        <dbReference type="EMBL" id="GIY18910.1"/>
    </source>
</evidence>
<keyword evidence="2" id="KW-1185">Reference proteome</keyword>
<reference evidence="1 2" key="1">
    <citation type="submission" date="2021-06" db="EMBL/GenBank/DDBJ databases">
        <title>Caerostris darwini draft genome.</title>
        <authorList>
            <person name="Kono N."/>
            <person name="Arakawa K."/>
        </authorList>
    </citation>
    <scope>NUCLEOTIDE SEQUENCE [LARGE SCALE GENOMIC DNA]</scope>
</reference>
<comment type="caution">
    <text evidence="1">The sequence shown here is derived from an EMBL/GenBank/DDBJ whole genome shotgun (WGS) entry which is preliminary data.</text>
</comment>
<gene>
    <name evidence="1" type="ORF">CDAR_182571</name>
</gene>
<proteinExistence type="predicted"/>
<accession>A0AAV4RBR6</accession>
<dbReference type="AlphaFoldDB" id="A0AAV4RBR6"/>
<dbReference type="EMBL" id="BPLQ01005968">
    <property type="protein sequence ID" value="GIY18910.1"/>
    <property type="molecule type" value="Genomic_DNA"/>
</dbReference>
<protein>
    <submittedName>
        <fullName evidence="1">Uncharacterized protein</fullName>
    </submittedName>
</protein>